<dbReference type="SUPFAM" id="SSF49464">
    <property type="entry name" value="Carboxypeptidase regulatory domain-like"/>
    <property type="match status" value="1"/>
</dbReference>
<keyword evidence="4 7" id="KW-0812">Transmembrane</keyword>
<dbReference type="GO" id="GO:0009279">
    <property type="term" value="C:cell outer membrane"/>
    <property type="evidence" value="ECO:0007669"/>
    <property type="project" value="UniProtKB-SubCell"/>
</dbReference>
<keyword evidence="5 7" id="KW-0472">Membrane</keyword>
<proteinExistence type="inferred from homology"/>
<evidence type="ECO:0000256" key="1">
    <source>
        <dbReference type="ARBA" id="ARBA00004571"/>
    </source>
</evidence>
<evidence type="ECO:0000313" key="11">
    <source>
        <dbReference type="Proteomes" id="UP000619457"/>
    </source>
</evidence>
<dbReference type="Pfam" id="PF14905">
    <property type="entry name" value="OMP_b-brl_3"/>
    <property type="match status" value="1"/>
</dbReference>
<dbReference type="InterPro" id="IPR008969">
    <property type="entry name" value="CarboxyPept-like_regulatory"/>
</dbReference>
<dbReference type="Pfam" id="PF07715">
    <property type="entry name" value="Plug"/>
    <property type="match status" value="1"/>
</dbReference>
<evidence type="ECO:0000313" key="10">
    <source>
        <dbReference type="EMBL" id="GGZ18465.1"/>
    </source>
</evidence>
<dbReference type="Gene3D" id="2.40.170.20">
    <property type="entry name" value="TonB-dependent receptor, beta-barrel domain"/>
    <property type="match status" value="1"/>
</dbReference>
<dbReference type="SUPFAM" id="SSF56935">
    <property type="entry name" value="Porins"/>
    <property type="match status" value="1"/>
</dbReference>
<comment type="similarity">
    <text evidence="7">Belongs to the TonB-dependent receptor family.</text>
</comment>
<keyword evidence="2 7" id="KW-0813">Transport</keyword>
<dbReference type="InterPro" id="IPR012910">
    <property type="entry name" value="Plug_dom"/>
</dbReference>
<evidence type="ECO:0000256" key="3">
    <source>
        <dbReference type="ARBA" id="ARBA00022452"/>
    </source>
</evidence>
<keyword evidence="3 7" id="KW-1134">Transmembrane beta strand</keyword>
<dbReference type="InterPro" id="IPR037066">
    <property type="entry name" value="Plug_dom_sf"/>
</dbReference>
<dbReference type="PANTHER" id="PTHR40980:SF4">
    <property type="entry name" value="TONB-DEPENDENT RECEPTOR-LIKE BETA-BARREL DOMAIN-CONTAINING PROTEIN"/>
    <property type="match status" value="1"/>
</dbReference>
<dbReference type="InterPro" id="IPR036942">
    <property type="entry name" value="Beta-barrel_TonB_sf"/>
</dbReference>
<dbReference type="EMBL" id="BMWX01000002">
    <property type="protein sequence ID" value="GGZ18465.1"/>
    <property type="molecule type" value="Genomic_DNA"/>
</dbReference>
<keyword evidence="11" id="KW-1185">Reference proteome</keyword>
<feature type="domain" description="Outer membrane protein beta-barrel" evidence="9">
    <location>
        <begin position="361"/>
        <end position="755"/>
    </location>
</feature>
<dbReference type="Gene3D" id="2.170.130.10">
    <property type="entry name" value="TonB-dependent receptor, plug domain"/>
    <property type="match status" value="1"/>
</dbReference>
<keyword evidence="10" id="KW-0675">Receptor</keyword>
<dbReference type="PROSITE" id="PS52016">
    <property type="entry name" value="TONB_DEPENDENT_REC_3"/>
    <property type="match status" value="1"/>
</dbReference>
<gene>
    <name evidence="10" type="ORF">GCM10007049_08290</name>
</gene>
<dbReference type="AlphaFoldDB" id="A0A918UKI7"/>
<keyword evidence="6 7" id="KW-0998">Cell outer membrane</keyword>
<feature type="domain" description="TonB-dependent receptor plug" evidence="8">
    <location>
        <begin position="134"/>
        <end position="206"/>
    </location>
</feature>
<reference evidence="10" key="1">
    <citation type="journal article" date="2014" name="Int. J. Syst. Evol. Microbiol.">
        <title>Complete genome sequence of Corynebacterium casei LMG S-19264T (=DSM 44701T), isolated from a smear-ripened cheese.</title>
        <authorList>
            <consortium name="US DOE Joint Genome Institute (JGI-PGF)"/>
            <person name="Walter F."/>
            <person name="Albersmeier A."/>
            <person name="Kalinowski J."/>
            <person name="Ruckert C."/>
        </authorList>
    </citation>
    <scope>NUCLEOTIDE SEQUENCE</scope>
    <source>
        <strain evidence="10">KCTC 12368</strain>
    </source>
</reference>
<name>A0A918UKI7_9BACT</name>
<dbReference type="PANTHER" id="PTHR40980">
    <property type="entry name" value="PLUG DOMAIN-CONTAINING PROTEIN"/>
    <property type="match status" value="1"/>
</dbReference>
<comment type="subcellular location">
    <subcellularLocation>
        <location evidence="1 7">Cell outer membrane</location>
        <topology evidence="1 7">Multi-pass membrane protein</topology>
    </subcellularLocation>
</comment>
<evidence type="ECO:0000256" key="6">
    <source>
        <dbReference type="ARBA" id="ARBA00023237"/>
    </source>
</evidence>
<dbReference type="InterPro" id="IPR039426">
    <property type="entry name" value="TonB-dep_rcpt-like"/>
</dbReference>
<dbReference type="Proteomes" id="UP000619457">
    <property type="component" value="Unassembled WGS sequence"/>
</dbReference>
<evidence type="ECO:0000259" key="8">
    <source>
        <dbReference type="Pfam" id="PF07715"/>
    </source>
</evidence>
<sequence>MNVWSQSFSFEVRGKVVDAASGKALPFATVRVNDLSTDKFISGASTDQQGGFSVSTRITSIEVQVSLLGYTTQVIQDITFSEAVADLGTIKLAENTETLDEVLITGEKSTTEFRLDKRVFNVGQNLASAGLSGLELLNNVPSVTVNVEGEIRLRGNTGVEILINGKPSVLASESGNALGTLTSDMIEAIEVITNPSAKYDAEGSSGIINIILKKEEKKGLNGSVTLNTGIPNNHSLGLSLNKRTEKFNLFSQLGIGHRTFPEVNRSINSSNDSPNSIVSSGEGDKNETFYNIILGTDYHINDNNVISLTGHYAYEVESESYSTLFDNLNEENTAIASWNRGQSTEATNPKWQYELQYKKDFDDHKEHMLLFSAIGNFFGKDQSSSFINSPIFGDAASDDQQRTDTDFGQGEYTFKLDYTKPFNDRITMETGAQYVFNDVYNDYTISSLEDGQWQINQNLSNLFEYQQGVLGAYITGAYEAERFGVKAGLRVESTDMSTLLVETGETNSQNFTNLFPSLHASYKVWDNFSIQGGYSRRISRPRLWDLNPFYNIQNEYSVRTGNPNLLPEYADSYEVNFLYDQEKFSLSAAIYHRYTTDVMENVTRVENNVSITMPLNIGTNKSTGFELNAKYDPTDWWALNGDFNYNYVKRDGEYEGTSFDFSSSPSTVRITSKFSLPAQIDFELIGNYQSRFETFQREISGFAFADIGIRKKIWKGKSIINLSVRDIFASRIQESQTVQTGSAVPDFYQYNYRRRGTFFTLGISFGFGKGEAMEFSGQKRF</sequence>
<reference evidence="10" key="2">
    <citation type="submission" date="2020-09" db="EMBL/GenBank/DDBJ databases">
        <authorList>
            <person name="Sun Q."/>
            <person name="Kim S."/>
        </authorList>
    </citation>
    <scope>NUCLEOTIDE SEQUENCE</scope>
    <source>
        <strain evidence="10">KCTC 12368</strain>
    </source>
</reference>
<evidence type="ECO:0000256" key="4">
    <source>
        <dbReference type="ARBA" id="ARBA00022692"/>
    </source>
</evidence>
<evidence type="ECO:0000256" key="2">
    <source>
        <dbReference type="ARBA" id="ARBA00022448"/>
    </source>
</evidence>
<comment type="caution">
    <text evidence="10">The sequence shown here is derived from an EMBL/GenBank/DDBJ whole genome shotgun (WGS) entry which is preliminary data.</text>
</comment>
<dbReference type="InterPro" id="IPR041700">
    <property type="entry name" value="OMP_b-brl_3"/>
</dbReference>
<dbReference type="Pfam" id="PF13620">
    <property type="entry name" value="CarboxypepD_reg"/>
    <property type="match status" value="1"/>
</dbReference>
<accession>A0A918UKI7</accession>
<evidence type="ECO:0000256" key="7">
    <source>
        <dbReference type="PROSITE-ProRule" id="PRU01360"/>
    </source>
</evidence>
<protein>
    <submittedName>
        <fullName evidence="10">TonB-dependent receptor</fullName>
    </submittedName>
</protein>
<evidence type="ECO:0000256" key="5">
    <source>
        <dbReference type="ARBA" id="ARBA00023136"/>
    </source>
</evidence>
<organism evidence="10 11">
    <name type="scientific">Echinicola pacifica</name>
    <dbReference type="NCBI Taxonomy" id="346377"/>
    <lineage>
        <taxon>Bacteria</taxon>
        <taxon>Pseudomonadati</taxon>
        <taxon>Bacteroidota</taxon>
        <taxon>Cytophagia</taxon>
        <taxon>Cytophagales</taxon>
        <taxon>Cyclobacteriaceae</taxon>
        <taxon>Echinicola</taxon>
    </lineage>
</organism>
<evidence type="ECO:0000259" key="9">
    <source>
        <dbReference type="Pfam" id="PF14905"/>
    </source>
</evidence>
<dbReference type="Gene3D" id="2.60.40.1120">
    <property type="entry name" value="Carboxypeptidase-like, regulatory domain"/>
    <property type="match status" value="1"/>
</dbReference>